<comment type="caution">
    <text evidence="8">The sequence shown here is derived from an EMBL/GenBank/DDBJ whole genome shotgun (WGS) entry which is preliminary data.</text>
</comment>
<keyword evidence="9" id="KW-1185">Reference proteome</keyword>
<dbReference type="Pfam" id="PF24662">
    <property type="entry name" value="DUF7650"/>
    <property type="match status" value="1"/>
</dbReference>
<organism evidence="8 9">
    <name type="scientific">Olea europaea subsp. europaea</name>
    <dbReference type="NCBI Taxonomy" id="158383"/>
    <lineage>
        <taxon>Eukaryota</taxon>
        <taxon>Viridiplantae</taxon>
        <taxon>Streptophyta</taxon>
        <taxon>Embryophyta</taxon>
        <taxon>Tracheophyta</taxon>
        <taxon>Spermatophyta</taxon>
        <taxon>Magnoliopsida</taxon>
        <taxon>eudicotyledons</taxon>
        <taxon>Gunneridae</taxon>
        <taxon>Pentapetalae</taxon>
        <taxon>asterids</taxon>
        <taxon>lamiids</taxon>
        <taxon>Lamiales</taxon>
        <taxon>Oleaceae</taxon>
        <taxon>Oleeae</taxon>
        <taxon>Olea</taxon>
    </lineage>
</organism>
<evidence type="ECO:0000256" key="2">
    <source>
        <dbReference type="ARBA" id="ARBA00023015"/>
    </source>
</evidence>
<feature type="region of interest" description="Disordered" evidence="5">
    <location>
        <begin position="514"/>
        <end position="563"/>
    </location>
</feature>
<reference evidence="8 9" key="1">
    <citation type="submission" date="2019-12" db="EMBL/GenBank/DDBJ databases">
        <authorList>
            <person name="Alioto T."/>
            <person name="Alioto T."/>
            <person name="Gomez Garrido J."/>
        </authorList>
    </citation>
    <scope>NUCLEOTIDE SEQUENCE [LARGE SCALE GENOMIC DNA]</scope>
</reference>
<keyword evidence="2" id="KW-0805">Transcription regulation</keyword>
<dbReference type="Gene3D" id="1.10.10.60">
    <property type="entry name" value="Homeodomain-like"/>
    <property type="match status" value="1"/>
</dbReference>
<feature type="compositionally biased region" description="Polar residues" evidence="5">
    <location>
        <begin position="671"/>
        <end position="686"/>
    </location>
</feature>
<evidence type="ECO:0000256" key="3">
    <source>
        <dbReference type="ARBA" id="ARBA00023163"/>
    </source>
</evidence>
<dbReference type="OrthoDB" id="1634742at2759"/>
<protein>
    <submittedName>
        <fullName evidence="8">Uncharacterized protein LOC111396575</fullName>
    </submittedName>
</protein>
<feature type="domain" description="DUF7650" evidence="6">
    <location>
        <begin position="346"/>
        <end position="434"/>
    </location>
</feature>
<dbReference type="PANTHER" id="PTHR13859">
    <property type="entry name" value="ATROPHIN-RELATED"/>
    <property type="match status" value="1"/>
</dbReference>
<evidence type="ECO:0000256" key="4">
    <source>
        <dbReference type="ARBA" id="ARBA00023242"/>
    </source>
</evidence>
<dbReference type="InterPro" id="IPR057712">
    <property type="entry name" value="DUF7952"/>
</dbReference>
<evidence type="ECO:0000313" key="9">
    <source>
        <dbReference type="Proteomes" id="UP000594638"/>
    </source>
</evidence>
<dbReference type="GO" id="GO:0005634">
    <property type="term" value="C:nucleus"/>
    <property type="evidence" value="ECO:0007669"/>
    <property type="project" value="UniProtKB-SubCell"/>
</dbReference>
<dbReference type="Proteomes" id="UP000594638">
    <property type="component" value="Unassembled WGS sequence"/>
</dbReference>
<dbReference type="PANTHER" id="PTHR13859:SF11">
    <property type="entry name" value="GRUNGE, ISOFORM J"/>
    <property type="match status" value="1"/>
</dbReference>
<evidence type="ECO:0000259" key="7">
    <source>
        <dbReference type="Pfam" id="PF25826"/>
    </source>
</evidence>
<feature type="compositionally biased region" description="Basic and acidic residues" evidence="5">
    <location>
        <begin position="446"/>
        <end position="457"/>
    </location>
</feature>
<feature type="compositionally biased region" description="Acidic residues" evidence="5">
    <location>
        <begin position="518"/>
        <end position="531"/>
    </location>
</feature>
<keyword evidence="3" id="KW-0804">Transcription</keyword>
<keyword evidence="4" id="KW-0539">Nucleus</keyword>
<evidence type="ECO:0000313" key="8">
    <source>
        <dbReference type="EMBL" id="CAA3022113.1"/>
    </source>
</evidence>
<proteinExistence type="predicted"/>
<gene>
    <name evidence="8" type="ORF">OLEA9_A040880</name>
</gene>
<dbReference type="InterPro" id="IPR056067">
    <property type="entry name" value="DUF7650"/>
</dbReference>
<comment type="subcellular location">
    <subcellularLocation>
        <location evidence="1">Nucleus</location>
    </subcellularLocation>
</comment>
<dbReference type="Pfam" id="PF25826">
    <property type="entry name" value="DUF7952"/>
    <property type="match status" value="1"/>
</dbReference>
<dbReference type="InterPro" id="IPR009057">
    <property type="entry name" value="Homeodomain-like_sf"/>
</dbReference>
<dbReference type="Gramene" id="OE9A040880T1">
    <property type="protein sequence ID" value="OE9A040880C1"/>
    <property type="gene ID" value="OE9A040880"/>
</dbReference>
<feature type="region of interest" description="Disordered" evidence="5">
    <location>
        <begin position="669"/>
        <end position="696"/>
    </location>
</feature>
<dbReference type="SUPFAM" id="SSF46689">
    <property type="entry name" value="Homeodomain-like"/>
    <property type="match status" value="1"/>
</dbReference>
<feature type="compositionally biased region" description="Polar residues" evidence="5">
    <location>
        <begin position="543"/>
        <end position="555"/>
    </location>
</feature>
<evidence type="ECO:0000256" key="1">
    <source>
        <dbReference type="ARBA" id="ARBA00004123"/>
    </source>
</evidence>
<accession>A0A8S0UYD3</accession>
<evidence type="ECO:0000256" key="5">
    <source>
        <dbReference type="SAM" id="MobiDB-lite"/>
    </source>
</evidence>
<dbReference type="Gramene" id="OE9A040880T2">
    <property type="protein sequence ID" value="OE9A040880C2"/>
    <property type="gene ID" value="OE9A040880"/>
</dbReference>
<feature type="domain" description="DUF7952" evidence="7">
    <location>
        <begin position="178"/>
        <end position="308"/>
    </location>
</feature>
<feature type="region of interest" description="Disordered" evidence="5">
    <location>
        <begin position="747"/>
        <end position="767"/>
    </location>
</feature>
<name>A0A8S0UYD3_OLEEU</name>
<dbReference type="AlphaFoldDB" id="A0A8S0UYD3"/>
<dbReference type="EMBL" id="CACTIH010009064">
    <property type="protein sequence ID" value="CAA3022113.1"/>
    <property type="molecule type" value="Genomic_DNA"/>
</dbReference>
<feature type="region of interest" description="Disordered" evidence="5">
    <location>
        <begin position="439"/>
        <end position="460"/>
    </location>
</feature>
<sequence>MASVHLDQNGDYVDKLSVEHLLPLDSSDASVEFGQPDLLPRIGDDYQLEIPPSIEKSLYISYTNNSTDAQNGVHSHDDFFIGLPIPLTWIKIRGVWIKQEAWEEPKIALAFRSSEANNIKKTEYSNNENFGINAEPSYYSVDSGRGIRKSESLPSEDNLHQSSDQGYFLAPGSYGEHWSDIEKESFLLGLYIFEKNFVQLRQFIESKEMGAILSFYYGTFYGTDNYHRWSEGRKMRSKKCVYGHKIFSGLRQLELLSRILPSTSEECQKALQEVSKSFGEGKMSLQDYISSLKTMVGMKVLVEAIAIGKGKQDLTRMALETSRSNQLVSIRPEIPTGKAWSSLTSSDIIKYLTGDYRLSKARSNDLFWEAVWPRLLARGWHSEKPKNQGHIAGSNHGLVFLFPGVKKFSRRKLEKGDHYFDSVSDVLSKVAKEPELLELEAEEDDGNKNKEQDDHHLPTRQRHCYLQPRTPNRNSDIMKFTVVDTSLTDGKPYKLRELRSLPFEISNMLTLQNRSEVSDEESTVETTDESDTVNTMHVDSGETDNASLLTTTSNGKILPGRKDHDVNAPYQDIHTISPNVDNILLSSLKNKKDLHKDKQSRKFVNSCLSRKQKQDVDSIAPIRKQHQGLTACSCDETSNGGVQSYRVPRSENKTSSCCSGIPEFSKYESTEVGSSQDKLSSTSSPKGSPIGSVECTPNANIDAAEAPLENPQSQTLIDLNFPQVPMDMENGFLATESQNPSAIEASYDQQPSMNMPRHSTRNRPPTTRALEALANGLLTVKRRRKSKNTSS</sequence>
<dbReference type="GO" id="GO:0003714">
    <property type="term" value="F:transcription corepressor activity"/>
    <property type="evidence" value="ECO:0007669"/>
    <property type="project" value="TreeGrafter"/>
</dbReference>
<evidence type="ECO:0000259" key="6">
    <source>
        <dbReference type="Pfam" id="PF24662"/>
    </source>
</evidence>